<sequence>MPLYTLNVTGPLPTRRPYARRSICLRRPSARCPSRTTPTCHPPSPPWRAPGFRLSSRLAPRACPALRPVHTRTRPRASYASSAFPPSSTPIIRGRLVLQSHCAAAACASAPIAVPLDMHAPAPSKSTAVLPTLHETTLRSAHPPGRLHGRRAYTAVGATSIHDRTTARIRMDVAPASACTISRSSGRRVRGLAPCYRAALSSLAMVPSPPMTAMTLAFPFDATGRAPCVGLSIKNLGGRAGLVIKPFVRAPARRFEETLGTWVDDLFLSSPRPIRSIILSSGSPCLLAARFVLYRAYISPPHLPRLGLRASKPTCMYPYARAYIPLPIRLVVRIYDWVRVIPSTFRLTSSHPISFGRGGRTSPIHHRPARVRVGLHVGPGCCIALNSGSSTYQYLRISRVPTSASNAQLLAAIAISIVVTIPIHTIRGS</sequence>
<protein>
    <submittedName>
        <fullName evidence="1">Uncharacterized protein</fullName>
    </submittedName>
</protein>
<reference evidence="1" key="1">
    <citation type="submission" date="2023-03" db="EMBL/GenBank/DDBJ databases">
        <title>Massive genome expansion in bonnet fungi (Mycena s.s.) driven by repeated elements and novel gene families across ecological guilds.</title>
        <authorList>
            <consortium name="Lawrence Berkeley National Laboratory"/>
            <person name="Harder C.B."/>
            <person name="Miyauchi S."/>
            <person name="Viragh M."/>
            <person name="Kuo A."/>
            <person name="Thoen E."/>
            <person name="Andreopoulos B."/>
            <person name="Lu D."/>
            <person name="Skrede I."/>
            <person name="Drula E."/>
            <person name="Henrissat B."/>
            <person name="Morin E."/>
            <person name="Kohler A."/>
            <person name="Barry K."/>
            <person name="LaButti K."/>
            <person name="Morin E."/>
            <person name="Salamov A."/>
            <person name="Lipzen A."/>
            <person name="Mereny Z."/>
            <person name="Hegedus B."/>
            <person name="Baldrian P."/>
            <person name="Stursova M."/>
            <person name="Weitz H."/>
            <person name="Taylor A."/>
            <person name="Grigoriev I.V."/>
            <person name="Nagy L.G."/>
            <person name="Martin F."/>
            <person name="Kauserud H."/>
        </authorList>
    </citation>
    <scope>NUCLEOTIDE SEQUENCE</scope>
    <source>
        <strain evidence="1">CBHHK182m</strain>
    </source>
</reference>
<comment type="caution">
    <text evidence="1">The sequence shown here is derived from an EMBL/GenBank/DDBJ whole genome shotgun (WGS) entry which is preliminary data.</text>
</comment>
<organism evidence="1 2">
    <name type="scientific">Mycena metata</name>
    <dbReference type="NCBI Taxonomy" id="1033252"/>
    <lineage>
        <taxon>Eukaryota</taxon>
        <taxon>Fungi</taxon>
        <taxon>Dikarya</taxon>
        <taxon>Basidiomycota</taxon>
        <taxon>Agaricomycotina</taxon>
        <taxon>Agaricomycetes</taxon>
        <taxon>Agaricomycetidae</taxon>
        <taxon>Agaricales</taxon>
        <taxon>Marasmiineae</taxon>
        <taxon>Mycenaceae</taxon>
        <taxon>Mycena</taxon>
    </lineage>
</organism>
<name>A0AAD7JEF1_9AGAR</name>
<evidence type="ECO:0000313" key="2">
    <source>
        <dbReference type="Proteomes" id="UP001215598"/>
    </source>
</evidence>
<keyword evidence="2" id="KW-1185">Reference proteome</keyword>
<proteinExistence type="predicted"/>
<dbReference type="AlphaFoldDB" id="A0AAD7JEF1"/>
<dbReference type="EMBL" id="JARKIB010000034">
    <property type="protein sequence ID" value="KAJ7761740.1"/>
    <property type="molecule type" value="Genomic_DNA"/>
</dbReference>
<dbReference type="Proteomes" id="UP001215598">
    <property type="component" value="Unassembled WGS sequence"/>
</dbReference>
<evidence type="ECO:0000313" key="1">
    <source>
        <dbReference type="EMBL" id="KAJ7761740.1"/>
    </source>
</evidence>
<accession>A0AAD7JEF1</accession>
<gene>
    <name evidence="1" type="ORF">B0H16DRAFT_1719376</name>
</gene>